<evidence type="ECO:0000256" key="1">
    <source>
        <dbReference type="SAM" id="MobiDB-lite"/>
    </source>
</evidence>
<feature type="transmembrane region" description="Helical" evidence="2">
    <location>
        <begin position="344"/>
        <end position="369"/>
    </location>
</feature>
<sequence length="578" mass="64255">MKERLAAAGRGCFLDVLVERYGSVSVTEGRRRREPEKAAAREKVVGLASIGGNREEKERTRESSCQREGSNVLVEIVFGAIRAKSRVQWTGDCSHALLHGYTLAVYSPGNFVTVPILSKLCTFCVRGAIKLSPDSDNHDLTDERDPKIVYHGYNSSTVRKAKLFSLVFRCFSTPPGPAITFMTFPEVNEILKGAVVYSVLFLRASITTALHWFRPTFADKLQNQAERSSIMDSGQIKPSAVKCLRHHHHHSDQLQRHQQEPVAFNLSSAGITRRSNVSSNHPTSRPLTFSDSLDLRPDVAVVVNANATQIAPQSQSHLKKNRDVDDQKVNSGAPKLRPQPSCRLGVCLCYSSGLCYLAMMTVIFFWAAYKTDFFPWVFHVSTIEKITHDDLRKLASAIYLQVNTSMLIGAWLQIEGIVERPRILLLSKGSPSQDKRILGKKHVNLNGQYTPHGTHLSYLSAGSPVIVANLWEVTDKDIDRFGKAMIDAWLREISSPSVVCAQYRLVAELKSMSITGGKRDANKKIPMKNKVSVTSLGTVNMDADHDSKLFVQQNDSGVHLPPTPDPLLHGLHGHLWVM</sequence>
<evidence type="ECO:0000313" key="4">
    <source>
        <dbReference type="Proteomes" id="UP000288805"/>
    </source>
</evidence>
<proteinExistence type="predicted"/>
<dbReference type="PANTHER" id="PTHR13281">
    <property type="entry name" value="TRANSMEMBRANE PROTEIN 70, MITOCHONDRIAL"/>
    <property type="match status" value="1"/>
</dbReference>
<keyword evidence="2" id="KW-0812">Transmembrane</keyword>
<protein>
    <submittedName>
        <fullName evidence="3">ATPase 11, plasma membrane-type</fullName>
    </submittedName>
</protein>
<gene>
    <name evidence="3" type="primary">AHA11_3</name>
    <name evidence="3" type="ORF">CK203_082998</name>
</gene>
<name>A0A438E5C3_VITVI</name>
<comment type="caution">
    <text evidence="3">The sequence shown here is derived from an EMBL/GenBank/DDBJ whole genome shotgun (WGS) entry which is preliminary data.</text>
</comment>
<dbReference type="AlphaFoldDB" id="A0A438E5C3"/>
<evidence type="ECO:0000313" key="3">
    <source>
        <dbReference type="EMBL" id="RVW42908.1"/>
    </source>
</evidence>
<dbReference type="Pfam" id="PF03568">
    <property type="entry name" value="Separin_C"/>
    <property type="match status" value="1"/>
</dbReference>
<dbReference type="Proteomes" id="UP000288805">
    <property type="component" value="Unassembled WGS sequence"/>
</dbReference>
<reference evidence="3 4" key="1">
    <citation type="journal article" date="2018" name="PLoS Genet.">
        <title>Population sequencing reveals clonal diversity and ancestral inbreeding in the grapevine cultivar Chardonnay.</title>
        <authorList>
            <person name="Roach M.J."/>
            <person name="Johnson D.L."/>
            <person name="Bohlmann J."/>
            <person name="van Vuuren H.J."/>
            <person name="Jones S.J."/>
            <person name="Pretorius I.S."/>
            <person name="Schmidt S.A."/>
            <person name="Borneman A.R."/>
        </authorList>
    </citation>
    <scope>NUCLEOTIDE SEQUENCE [LARGE SCALE GENOMIC DNA]</scope>
    <source>
        <strain evidence="4">cv. Chardonnay</strain>
        <tissue evidence="3">Leaf</tissue>
    </source>
</reference>
<dbReference type="InterPro" id="IPR009724">
    <property type="entry name" value="TMEM70"/>
</dbReference>
<evidence type="ECO:0000256" key="2">
    <source>
        <dbReference type="SAM" id="Phobius"/>
    </source>
</evidence>
<keyword evidence="2" id="KW-1133">Transmembrane helix</keyword>
<accession>A0A438E5C3</accession>
<feature type="region of interest" description="Disordered" evidence="1">
    <location>
        <begin position="311"/>
        <end position="335"/>
    </location>
</feature>
<dbReference type="PANTHER" id="PTHR13281:SF0">
    <property type="entry name" value="TRANSMEMBRANE PROTEIN 70, MITOCHONDRIAL"/>
    <property type="match status" value="1"/>
</dbReference>
<keyword evidence="2" id="KW-0472">Membrane</keyword>
<dbReference type="EMBL" id="QGNW01001391">
    <property type="protein sequence ID" value="RVW42908.1"/>
    <property type="molecule type" value="Genomic_DNA"/>
</dbReference>
<organism evidence="3 4">
    <name type="scientific">Vitis vinifera</name>
    <name type="common">Grape</name>
    <dbReference type="NCBI Taxonomy" id="29760"/>
    <lineage>
        <taxon>Eukaryota</taxon>
        <taxon>Viridiplantae</taxon>
        <taxon>Streptophyta</taxon>
        <taxon>Embryophyta</taxon>
        <taxon>Tracheophyta</taxon>
        <taxon>Spermatophyta</taxon>
        <taxon>Magnoliopsida</taxon>
        <taxon>eudicotyledons</taxon>
        <taxon>Gunneridae</taxon>
        <taxon>Pentapetalae</taxon>
        <taxon>rosids</taxon>
        <taxon>Vitales</taxon>
        <taxon>Vitaceae</taxon>
        <taxon>Viteae</taxon>
        <taxon>Vitis</taxon>
    </lineage>
</organism>